<dbReference type="KEGG" id="pno:SNOG_04665"/>
<protein>
    <submittedName>
        <fullName evidence="1">Uncharacterized protein</fullName>
    </submittedName>
</protein>
<sequence>MAHQSFRCSATDFSSQPATVATASIARRAAQSDL</sequence>
<dbReference type="HOGENOM" id="CLU_3377320_0_0_1"/>
<dbReference type="Proteomes" id="UP000001055">
    <property type="component" value="Unassembled WGS sequence"/>
</dbReference>
<organism evidence="1 2">
    <name type="scientific">Phaeosphaeria nodorum (strain SN15 / ATCC MYA-4574 / FGSC 10173)</name>
    <name type="common">Glume blotch fungus</name>
    <name type="synonym">Parastagonospora nodorum</name>
    <dbReference type="NCBI Taxonomy" id="321614"/>
    <lineage>
        <taxon>Eukaryota</taxon>
        <taxon>Fungi</taxon>
        <taxon>Dikarya</taxon>
        <taxon>Ascomycota</taxon>
        <taxon>Pezizomycotina</taxon>
        <taxon>Dothideomycetes</taxon>
        <taxon>Pleosporomycetidae</taxon>
        <taxon>Pleosporales</taxon>
        <taxon>Pleosporineae</taxon>
        <taxon>Phaeosphaeriaceae</taxon>
        <taxon>Parastagonospora</taxon>
    </lineage>
</organism>
<evidence type="ECO:0000313" key="2">
    <source>
        <dbReference type="Proteomes" id="UP000001055"/>
    </source>
</evidence>
<name>Q0UU99_PHANO</name>
<dbReference type="RefSeq" id="XP_001795078.1">
    <property type="nucleotide sequence ID" value="XM_001795026.1"/>
</dbReference>
<reference evidence="2" key="1">
    <citation type="journal article" date="2007" name="Plant Cell">
        <title>Dothideomycete-plant interactions illuminated by genome sequencing and EST analysis of the wheat pathogen Stagonospora nodorum.</title>
        <authorList>
            <person name="Hane J.K."/>
            <person name="Lowe R.G."/>
            <person name="Solomon P.S."/>
            <person name="Tan K.C."/>
            <person name="Schoch C.L."/>
            <person name="Spatafora J.W."/>
            <person name="Crous P.W."/>
            <person name="Kodira C."/>
            <person name="Birren B.W."/>
            <person name="Galagan J.E."/>
            <person name="Torriani S.F."/>
            <person name="McDonald B.A."/>
            <person name="Oliver R.P."/>
        </authorList>
    </citation>
    <scope>NUCLEOTIDE SEQUENCE [LARGE SCALE GENOMIC DNA]</scope>
    <source>
        <strain evidence="2">SN15 / ATCC MYA-4574 / FGSC 10173</strain>
    </source>
</reference>
<dbReference type="EMBL" id="CH445330">
    <property type="protein sequence ID" value="EAT88425.1"/>
    <property type="molecule type" value="Genomic_DNA"/>
</dbReference>
<dbReference type="GeneID" id="5971946"/>
<gene>
    <name evidence="1" type="ORF">SNOG_04665</name>
</gene>
<accession>Q0UU99</accession>
<evidence type="ECO:0000313" key="1">
    <source>
        <dbReference type="EMBL" id="EAT88425.1"/>
    </source>
</evidence>
<dbReference type="AlphaFoldDB" id="Q0UU99"/>
<dbReference type="InParanoid" id="Q0UU99"/>
<proteinExistence type="predicted"/>